<evidence type="ECO:0000256" key="6">
    <source>
        <dbReference type="ARBA" id="ARBA00022840"/>
    </source>
</evidence>
<evidence type="ECO:0000256" key="9">
    <source>
        <dbReference type="SAM" id="Phobius"/>
    </source>
</evidence>
<comment type="subcellular location">
    <subcellularLocation>
        <location evidence="1">Cell membrane</location>
        <topology evidence="1">Multi-pass membrane protein</topology>
    </subcellularLocation>
</comment>
<dbReference type="GO" id="GO:0016887">
    <property type="term" value="F:ATP hydrolysis activity"/>
    <property type="evidence" value="ECO:0007669"/>
    <property type="project" value="InterPro"/>
</dbReference>
<dbReference type="GO" id="GO:0015421">
    <property type="term" value="F:ABC-type oligopeptide transporter activity"/>
    <property type="evidence" value="ECO:0007669"/>
    <property type="project" value="TreeGrafter"/>
</dbReference>
<gene>
    <name evidence="12" type="ORF">DWX78_03585</name>
</gene>
<feature type="transmembrane region" description="Helical" evidence="9">
    <location>
        <begin position="438"/>
        <end position="456"/>
    </location>
</feature>
<evidence type="ECO:0000256" key="2">
    <source>
        <dbReference type="ARBA" id="ARBA00022448"/>
    </source>
</evidence>
<sequence length="743" mass="82561">MRKLFQFLKPYAPRVLLILCVLVVQAYCDLSLPTYTSNIVNVGIQQSGIDEKIPENISEEEMNRLLLFVSEDDRQDIQDAYEKSSESFDYDGEVLTLKDSVKSDDEKLDALTEEMKLPMMLTAGFENGSDTTKQMEGQLKEQMSQVPGIEKMSVFDIFGMMNDTQRAAIVDKITKQMDKMPDSILDQTAISYVKSTYEQIGMDTGHMSTVYILKTGAKMLGLAALGMAASILACLMASRVGSKVGRGLRRDTFRKVIGFSNAEFDKFSTASLITRSTNDIQQIQLLTVMILRIVLYAPIMAIGGILKVSKTNVDMFWIIGLAVLLIVMVVAVLFIVVMPKFKIVQNMVDKLNLVSREILTGLPVIRAFHTEKHEEERFDKANKDLTKLNLFVNRAMTFMMPTMMLVMNGITVLIVWVGGHSINDGAMQVGDMMAFIQYAMQIIMSFLMICMISVMLPRAAVSAERVDEVLKSETKIHDPKEPKTLPKNGKGEVAFEHVSFHYPGAEEDVLHDITFTAKPGETTAFIGSTGCGKSTLVNLIPRFYDVTEGKITIDGQDVRDLTQHELREKLGYVPQKGVLFSGNIASNIMFGNPAGSEQEMTEAAQIAQAVEFIDTKPERYKSPISQGGANVSGGQKQRLSIARAIAKHPDVYIFDDSFSALDYKTDTVLRSALKEKTTDSVVLIVAQRISTILHAEQIIVLDDGKIVGKGTHEELLKTCDAYYQIAASQLSESELKEAMKEED</sequence>
<feature type="transmembrane region" description="Helical" evidence="9">
    <location>
        <begin position="397"/>
        <end position="418"/>
    </location>
</feature>
<dbReference type="PANTHER" id="PTHR43394:SF1">
    <property type="entry name" value="ATP-BINDING CASSETTE SUB-FAMILY B MEMBER 10, MITOCHONDRIAL"/>
    <property type="match status" value="1"/>
</dbReference>
<comment type="caution">
    <text evidence="12">The sequence shown here is derived from an EMBL/GenBank/DDBJ whole genome shotgun (WGS) entry which is preliminary data.</text>
</comment>
<feature type="domain" description="ABC transmembrane type-1" evidence="11">
    <location>
        <begin position="216"/>
        <end position="458"/>
    </location>
</feature>
<dbReference type="InterPro" id="IPR011527">
    <property type="entry name" value="ABC1_TM_dom"/>
</dbReference>
<dbReference type="Gene3D" id="3.40.50.300">
    <property type="entry name" value="P-loop containing nucleotide triphosphate hydrolases"/>
    <property type="match status" value="1"/>
</dbReference>
<keyword evidence="6 12" id="KW-0067">ATP-binding</keyword>
<keyword evidence="8 9" id="KW-0472">Membrane</keyword>
<reference evidence="12 13" key="1">
    <citation type="submission" date="2018-08" db="EMBL/GenBank/DDBJ databases">
        <title>A genome reference for cultivated species of the human gut microbiota.</title>
        <authorList>
            <person name="Zou Y."/>
            <person name="Xue W."/>
            <person name="Luo G."/>
        </authorList>
    </citation>
    <scope>NUCLEOTIDE SEQUENCE [LARGE SCALE GENOMIC DNA]</scope>
    <source>
        <strain evidence="12 13">AF21-25</strain>
    </source>
</reference>
<evidence type="ECO:0000256" key="8">
    <source>
        <dbReference type="ARBA" id="ARBA00023136"/>
    </source>
</evidence>
<proteinExistence type="predicted"/>
<dbReference type="CDD" id="cd18548">
    <property type="entry name" value="ABC_6TM_Tm287_like"/>
    <property type="match status" value="1"/>
</dbReference>
<keyword evidence="3" id="KW-1003">Cell membrane</keyword>
<accession>A0A412KUJ3</accession>
<keyword evidence="2" id="KW-0813">Transport</keyword>
<dbReference type="GO" id="GO:0005524">
    <property type="term" value="F:ATP binding"/>
    <property type="evidence" value="ECO:0007669"/>
    <property type="project" value="UniProtKB-KW"/>
</dbReference>
<evidence type="ECO:0000259" key="11">
    <source>
        <dbReference type="PROSITE" id="PS50929"/>
    </source>
</evidence>
<evidence type="ECO:0000256" key="7">
    <source>
        <dbReference type="ARBA" id="ARBA00022989"/>
    </source>
</evidence>
<dbReference type="PANTHER" id="PTHR43394">
    <property type="entry name" value="ATP-DEPENDENT PERMEASE MDL1, MITOCHONDRIAL"/>
    <property type="match status" value="1"/>
</dbReference>
<evidence type="ECO:0000256" key="5">
    <source>
        <dbReference type="ARBA" id="ARBA00022741"/>
    </source>
</evidence>
<evidence type="ECO:0000259" key="10">
    <source>
        <dbReference type="PROSITE" id="PS50893"/>
    </source>
</evidence>
<dbReference type="InterPro" id="IPR036640">
    <property type="entry name" value="ABC1_TM_sf"/>
</dbReference>
<dbReference type="GO" id="GO:0005886">
    <property type="term" value="C:plasma membrane"/>
    <property type="evidence" value="ECO:0007669"/>
    <property type="project" value="UniProtKB-SubCell"/>
</dbReference>
<dbReference type="SMART" id="SM00382">
    <property type="entry name" value="AAA"/>
    <property type="match status" value="1"/>
</dbReference>
<dbReference type="InterPro" id="IPR003439">
    <property type="entry name" value="ABC_transporter-like_ATP-bd"/>
</dbReference>
<keyword evidence="5" id="KW-0547">Nucleotide-binding</keyword>
<feature type="domain" description="ABC transporter" evidence="10">
    <location>
        <begin position="493"/>
        <end position="728"/>
    </location>
</feature>
<dbReference type="Pfam" id="PF00005">
    <property type="entry name" value="ABC_tran"/>
    <property type="match status" value="1"/>
</dbReference>
<feature type="transmembrane region" description="Helical" evidence="9">
    <location>
        <begin position="285"/>
        <end position="309"/>
    </location>
</feature>
<evidence type="ECO:0000256" key="1">
    <source>
        <dbReference type="ARBA" id="ARBA00004651"/>
    </source>
</evidence>
<keyword evidence="7 9" id="KW-1133">Transmembrane helix</keyword>
<dbReference type="InterPro" id="IPR017871">
    <property type="entry name" value="ABC_transporter-like_CS"/>
</dbReference>
<dbReference type="PROSITE" id="PS50929">
    <property type="entry name" value="ABC_TM1F"/>
    <property type="match status" value="1"/>
</dbReference>
<organism evidence="12 13">
    <name type="scientific">Dorea formicigenerans</name>
    <dbReference type="NCBI Taxonomy" id="39486"/>
    <lineage>
        <taxon>Bacteria</taxon>
        <taxon>Bacillati</taxon>
        <taxon>Bacillota</taxon>
        <taxon>Clostridia</taxon>
        <taxon>Lachnospirales</taxon>
        <taxon>Lachnospiraceae</taxon>
        <taxon>Dorea</taxon>
    </lineage>
</organism>
<dbReference type="InterPro" id="IPR003593">
    <property type="entry name" value="AAA+_ATPase"/>
</dbReference>
<evidence type="ECO:0000313" key="12">
    <source>
        <dbReference type="EMBL" id="RGS72306.1"/>
    </source>
</evidence>
<dbReference type="Pfam" id="PF00664">
    <property type="entry name" value="ABC_membrane"/>
    <property type="match status" value="1"/>
</dbReference>
<protein>
    <submittedName>
        <fullName evidence="12">ABC transporter ATP-binding protein</fullName>
    </submittedName>
</protein>
<evidence type="ECO:0000256" key="3">
    <source>
        <dbReference type="ARBA" id="ARBA00022475"/>
    </source>
</evidence>
<dbReference type="PROSITE" id="PS00211">
    <property type="entry name" value="ABC_TRANSPORTER_1"/>
    <property type="match status" value="1"/>
</dbReference>
<feature type="transmembrane region" description="Helical" evidence="9">
    <location>
        <begin position="219"/>
        <end position="240"/>
    </location>
</feature>
<evidence type="ECO:0000256" key="4">
    <source>
        <dbReference type="ARBA" id="ARBA00022692"/>
    </source>
</evidence>
<dbReference type="SUPFAM" id="SSF90123">
    <property type="entry name" value="ABC transporter transmembrane region"/>
    <property type="match status" value="1"/>
</dbReference>
<dbReference type="Proteomes" id="UP000285981">
    <property type="component" value="Unassembled WGS sequence"/>
</dbReference>
<evidence type="ECO:0000313" key="13">
    <source>
        <dbReference type="Proteomes" id="UP000285981"/>
    </source>
</evidence>
<dbReference type="EMBL" id="QRVU01000011">
    <property type="protein sequence ID" value="RGS72306.1"/>
    <property type="molecule type" value="Genomic_DNA"/>
</dbReference>
<dbReference type="PROSITE" id="PS50893">
    <property type="entry name" value="ABC_TRANSPORTER_2"/>
    <property type="match status" value="1"/>
</dbReference>
<dbReference type="AlphaFoldDB" id="A0A412KUJ3"/>
<name>A0A412KUJ3_9FIRM</name>
<dbReference type="FunFam" id="3.40.50.300:FF:000854">
    <property type="entry name" value="Multidrug ABC transporter ATP-binding protein"/>
    <property type="match status" value="1"/>
</dbReference>
<keyword evidence="4 9" id="KW-0812">Transmembrane</keyword>
<dbReference type="InterPro" id="IPR039421">
    <property type="entry name" value="Type_1_exporter"/>
</dbReference>
<feature type="transmembrane region" description="Helical" evidence="9">
    <location>
        <begin position="315"/>
        <end position="337"/>
    </location>
</feature>
<dbReference type="SUPFAM" id="SSF52540">
    <property type="entry name" value="P-loop containing nucleoside triphosphate hydrolases"/>
    <property type="match status" value="1"/>
</dbReference>
<dbReference type="Gene3D" id="1.20.1560.10">
    <property type="entry name" value="ABC transporter type 1, transmembrane domain"/>
    <property type="match status" value="1"/>
</dbReference>
<dbReference type="InterPro" id="IPR027417">
    <property type="entry name" value="P-loop_NTPase"/>
</dbReference>